<reference evidence="2" key="1">
    <citation type="submission" date="2020-12" db="EMBL/GenBank/DDBJ databases">
        <title>Metabolic potential, ecology and presence of endohyphal bacteria is reflected in genomic diversity of Mucoromycotina.</title>
        <authorList>
            <person name="Muszewska A."/>
            <person name="Okrasinska A."/>
            <person name="Steczkiewicz K."/>
            <person name="Drgas O."/>
            <person name="Orlowska M."/>
            <person name="Perlinska-Lenart U."/>
            <person name="Aleksandrzak-Piekarczyk T."/>
            <person name="Szatraj K."/>
            <person name="Zielenkiewicz U."/>
            <person name="Pilsyk S."/>
            <person name="Malc E."/>
            <person name="Mieczkowski P."/>
            <person name="Kruszewska J.S."/>
            <person name="Biernat P."/>
            <person name="Pawlowska J."/>
        </authorList>
    </citation>
    <scope>NUCLEOTIDE SEQUENCE</scope>
    <source>
        <strain evidence="2">WA0000051536</strain>
    </source>
</reference>
<protein>
    <submittedName>
        <fullName evidence="2">Uncharacterized protein</fullName>
    </submittedName>
</protein>
<comment type="caution">
    <text evidence="2">The sequence shown here is derived from an EMBL/GenBank/DDBJ whole genome shotgun (WGS) entry which is preliminary data.</text>
</comment>
<organism evidence="2 3">
    <name type="scientific">Umbelopsis vinacea</name>
    <dbReference type="NCBI Taxonomy" id="44442"/>
    <lineage>
        <taxon>Eukaryota</taxon>
        <taxon>Fungi</taxon>
        <taxon>Fungi incertae sedis</taxon>
        <taxon>Mucoromycota</taxon>
        <taxon>Mucoromycotina</taxon>
        <taxon>Umbelopsidomycetes</taxon>
        <taxon>Umbelopsidales</taxon>
        <taxon>Umbelopsidaceae</taxon>
        <taxon>Umbelopsis</taxon>
    </lineage>
</organism>
<keyword evidence="3" id="KW-1185">Reference proteome</keyword>
<dbReference type="OrthoDB" id="2356153at2759"/>
<feature type="region of interest" description="Disordered" evidence="1">
    <location>
        <begin position="1"/>
        <end position="25"/>
    </location>
</feature>
<dbReference type="EMBL" id="JAEPRA010000012">
    <property type="protein sequence ID" value="KAG2177709.1"/>
    <property type="molecule type" value="Genomic_DNA"/>
</dbReference>
<gene>
    <name evidence="2" type="ORF">INT44_008223</name>
</gene>
<sequence length="176" mass="19988">MFSPSHSSISSKVASPPHYSDISYPLTPEDIQFDFQLSDDEIEKSEHDIDPPPSAMSDNDMVYFAIHRPLRISASNPQYIQNLELDTVCYAIDDSTEGDASTSIAASNKVTMQFTGAELPDMMIRYPNAIFYILQHPTWAEPEQLQDLFHQYPDSVVYHVPRPSYLPRVEPDVKHP</sequence>
<dbReference type="AlphaFoldDB" id="A0A8H7PQJ2"/>
<feature type="compositionally biased region" description="Polar residues" evidence="1">
    <location>
        <begin position="1"/>
        <end position="13"/>
    </location>
</feature>
<evidence type="ECO:0000313" key="2">
    <source>
        <dbReference type="EMBL" id="KAG2177709.1"/>
    </source>
</evidence>
<evidence type="ECO:0000313" key="3">
    <source>
        <dbReference type="Proteomes" id="UP000612746"/>
    </source>
</evidence>
<dbReference type="Proteomes" id="UP000612746">
    <property type="component" value="Unassembled WGS sequence"/>
</dbReference>
<name>A0A8H7PQJ2_9FUNG</name>
<evidence type="ECO:0000256" key="1">
    <source>
        <dbReference type="SAM" id="MobiDB-lite"/>
    </source>
</evidence>
<accession>A0A8H7PQJ2</accession>
<proteinExistence type="predicted"/>